<accession>A0AAN9GRS2</accession>
<feature type="compositionally biased region" description="Low complexity" evidence="1">
    <location>
        <begin position="131"/>
        <end position="149"/>
    </location>
</feature>
<keyword evidence="2" id="KW-0732">Signal</keyword>
<dbReference type="SUPFAM" id="SSF58100">
    <property type="entry name" value="Bacterial hemolysins"/>
    <property type="match status" value="1"/>
</dbReference>
<sequence length="448" mass="48782">MAKIQLQQVLFTTAWFLCAWGSAVAQGLPPATLFGTGQQICNYQYAIPNGGNCVTYGPALEQKLSAVQQDVDRSKLQYVSQNTIILEEIRKLRQQTAARDADVADLTKDMKTLQSTVLSLQAAVTKISMSNNGNTGAGNNNNNNNGGNARLQQLVSTTRRQVTQDLLKLENKLNGAIGVVQRDRQQDAVQQSKVDGVFQAQLRQQQQDITTILQSLTQLQKSISILQQATQPPQTVTNPPPTTPRLTTTTTTTKAPTSAPATTPAGPTTPNPLLQQLQAQMQKLETRLQQLEQSYKTDIPDLKQNATHLLELSKNQTLVLSDVKQEAEFIQQTEIPKINKDLSTQRGEIAQLFSFVNQGLKPLQQQVQKIAANASSLTNQVTRLGTDGLTQSGKLKLDEIKLNDLGVQVKLLASKLRSLQTSMGVTTTSPPPTTTTAFAIPTPRPANG</sequence>
<feature type="compositionally biased region" description="Low complexity" evidence="1">
    <location>
        <begin position="244"/>
        <end position="268"/>
    </location>
</feature>
<dbReference type="AlphaFoldDB" id="A0AAN9GRS2"/>
<evidence type="ECO:0000256" key="1">
    <source>
        <dbReference type="SAM" id="MobiDB-lite"/>
    </source>
</evidence>
<evidence type="ECO:0000256" key="2">
    <source>
        <dbReference type="SAM" id="SignalP"/>
    </source>
</evidence>
<comment type="caution">
    <text evidence="3">The sequence shown here is derived from an EMBL/GenBank/DDBJ whole genome shotgun (WGS) entry which is preliminary data.</text>
</comment>
<protein>
    <submittedName>
        <fullName evidence="3">Uncharacterized protein</fullName>
    </submittedName>
</protein>
<feature type="compositionally biased region" description="Low complexity" evidence="1">
    <location>
        <begin position="434"/>
        <end position="448"/>
    </location>
</feature>
<feature type="region of interest" description="Disordered" evidence="1">
    <location>
        <begin position="423"/>
        <end position="448"/>
    </location>
</feature>
<evidence type="ECO:0000313" key="3">
    <source>
        <dbReference type="EMBL" id="KAK7116450.1"/>
    </source>
</evidence>
<feature type="chain" id="PRO_5042907467" evidence="2">
    <location>
        <begin position="26"/>
        <end position="448"/>
    </location>
</feature>
<evidence type="ECO:0000313" key="4">
    <source>
        <dbReference type="Proteomes" id="UP001374579"/>
    </source>
</evidence>
<gene>
    <name evidence="3" type="ORF">V1264_002128</name>
</gene>
<feature type="region of interest" description="Disordered" evidence="1">
    <location>
        <begin position="229"/>
        <end position="268"/>
    </location>
</feature>
<keyword evidence="4" id="KW-1185">Reference proteome</keyword>
<proteinExistence type="predicted"/>
<feature type="region of interest" description="Disordered" evidence="1">
    <location>
        <begin position="130"/>
        <end position="149"/>
    </location>
</feature>
<dbReference type="Proteomes" id="UP001374579">
    <property type="component" value="Unassembled WGS sequence"/>
</dbReference>
<feature type="signal peptide" evidence="2">
    <location>
        <begin position="1"/>
        <end position="25"/>
    </location>
</feature>
<dbReference type="EMBL" id="JBAMIC010000001">
    <property type="protein sequence ID" value="KAK7116450.1"/>
    <property type="molecule type" value="Genomic_DNA"/>
</dbReference>
<organism evidence="3 4">
    <name type="scientific">Littorina saxatilis</name>
    <dbReference type="NCBI Taxonomy" id="31220"/>
    <lineage>
        <taxon>Eukaryota</taxon>
        <taxon>Metazoa</taxon>
        <taxon>Spiralia</taxon>
        <taxon>Lophotrochozoa</taxon>
        <taxon>Mollusca</taxon>
        <taxon>Gastropoda</taxon>
        <taxon>Caenogastropoda</taxon>
        <taxon>Littorinimorpha</taxon>
        <taxon>Littorinoidea</taxon>
        <taxon>Littorinidae</taxon>
        <taxon>Littorina</taxon>
    </lineage>
</organism>
<reference evidence="3 4" key="1">
    <citation type="submission" date="2024-02" db="EMBL/GenBank/DDBJ databases">
        <title>Chromosome-scale genome assembly of the rough periwinkle Littorina saxatilis.</title>
        <authorList>
            <person name="De Jode A."/>
            <person name="Faria R."/>
            <person name="Formenti G."/>
            <person name="Sims Y."/>
            <person name="Smith T.P."/>
            <person name="Tracey A."/>
            <person name="Wood J.M.D."/>
            <person name="Zagrodzka Z.B."/>
            <person name="Johannesson K."/>
            <person name="Butlin R.K."/>
            <person name="Leder E.H."/>
        </authorList>
    </citation>
    <scope>NUCLEOTIDE SEQUENCE [LARGE SCALE GENOMIC DNA]</scope>
    <source>
        <strain evidence="3">Snail1</strain>
        <tissue evidence="3">Muscle</tissue>
    </source>
</reference>
<name>A0AAN9GRS2_9CAEN</name>